<evidence type="ECO:0000259" key="8">
    <source>
        <dbReference type="PROSITE" id="PS50090"/>
    </source>
</evidence>
<evidence type="ECO:0000256" key="5">
    <source>
        <dbReference type="ARBA" id="ARBA00023163"/>
    </source>
</evidence>
<dbReference type="GO" id="GO:0006355">
    <property type="term" value="P:regulation of DNA-templated transcription"/>
    <property type="evidence" value="ECO:0007669"/>
    <property type="project" value="TreeGrafter"/>
</dbReference>
<organism evidence="9 10">
    <name type="scientific">Brassica oleracea var. oleracea</name>
    <dbReference type="NCBI Taxonomy" id="109376"/>
    <lineage>
        <taxon>Eukaryota</taxon>
        <taxon>Viridiplantae</taxon>
        <taxon>Streptophyta</taxon>
        <taxon>Embryophyta</taxon>
        <taxon>Tracheophyta</taxon>
        <taxon>Spermatophyta</taxon>
        <taxon>Magnoliopsida</taxon>
        <taxon>eudicotyledons</taxon>
        <taxon>Gunneridae</taxon>
        <taxon>Pentapetalae</taxon>
        <taxon>rosids</taxon>
        <taxon>malvids</taxon>
        <taxon>Brassicales</taxon>
        <taxon>Brassicaceae</taxon>
        <taxon>Brassiceae</taxon>
        <taxon>Brassica</taxon>
    </lineage>
</organism>
<dbReference type="Gramene" id="Bo9g110930.1">
    <property type="protein sequence ID" value="Bo9g110930.1"/>
    <property type="gene ID" value="Bo9g110930"/>
</dbReference>
<dbReference type="HOGENOM" id="CLU_1654595_0_0_1"/>
<dbReference type="FunFam" id="1.10.10.60:FF:000411">
    <property type="entry name" value="Transcription factor TRY"/>
    <property type="match status" value="1"/>
</dbReference>
<dbReference type="GO" id="GO:1900032">
    <property type="term" value="P:regulation of trichome patterning"/>
    <property type="evidence" value="ECO:0007669"/>
    <property type="project" value="UniProtKB-ARBA"/>
</dbReference>
<reference evidence="9 10" key="1">
    <citation type="journal article" date="2014" name="Genome Biol.">
        <title>Transcriptome and methylome profiling reveals relics of genome dominance in the mesopolyploid Brassica oleracea.</title>
        <authorList>
            <person name="Parkin I.A."/>
            <person name="Koh C."/>
            <person name="Tang H."/>
            <person name="Robinson S.J."/>
            <person name="Kagale S."/>
            <person name="Clarke W.E."/>
            <person name="Town C.D."/>
            <person name="Nixon J."/>
            <person name="Krishnakumar V."/>
            <person name="Bidwell S.L."/>
            <person name="Denoeud F."/>
            <person name="Belcram H."/>
            <person name="Links M.G."/>
            <person name="Just J."/>
            <person name="Clarke C."/>
            <person name="Bender T."/>
            <person name="Huebert T."/>
            <person name="Mason A.S."/>
            <person name="Pires J.C."/>
            <person name="Barker G."/>
            <person name="Moore J."/>
            <person name="Walley P.G."/>
            <person name="Manoli S."/>
            <person name="Batley J."/>
            <person name="Edwards D."/>
            <person name="Nelson M.N."/>
            <person name="Wang X."/>
            <person name="Paterson A.H."/>
            <person name="King G."/>
            <person name="Bancroft I."/>
            <person name="Chalhoub B."/>
            <person name="Sharpe A.G."/>
        </authorList>
    </citation>
    <scope>NUCLEOTIDE SEQUENCE</scope>
    <source>
        <strain evidence="9 10">cv. TO1000</strain>
    </source>
</reference>
<comment type="subcellular location">
    <subcellularLocation>
        <location evidence="1">Nucleus</location>
    </subcellularLocation>
</comment>
<dbReference type="OMA" id="QHKATLH"/>
<sequence>MDNTDRRCRRKQHKATLHDSEGPLSIPYIILTWYFTCLHNCSWVAHLGSSICHRPQILPLRALVENNANEHAVLKVSSIEWEFINMTEQEEDLIFRMHRLVGDRWDLIAGRVPGRQPEEIERYWIMRNSDGFAEKRRQLHHSSSHKSTKPHRPRFSIYPS</sequence>
<evidence type="ECO:0000256" key="7">
    <source>
        <dbReference type="SAM" id="MobiDB-lite"/>
    </source>
</evidence>
<evidence type="ECO:0000256" key="6">
    <source>
        <dbReference type="ARBA" id="ARBA00023242"/>
    </source>
</evidence>
<dbReference type="InterPro" id="IPR009057">
    <property type="entry name" value="Homeodomain-like_sf"/>
</dbReference>
<keyword evidence="10" id="KW-1185">Reference proteome</keyword>
<accession>A0A0D3EAK6</accession>
<evidence type="ECO:0000256" key="1">
    <source>
        <dbReference type="ARBA" id="ARBA00004123"/>
    </source>
</evidence>
<keyword evidence="2" id="KW-0217">Developmental protein</keyword>
<name>A0A0D3EAK6_BRAOL</name>
<dbReference type="InterPro" id="IPR015495">
    <property type="entry name" value="Myb_TF_plants"/>
</dbReference>
<protein>
    <recommendedName>
        <fullName evidence="8">Myb-like domain-containing protein</fullName>
    </recommendedName>
</protein>
<dbReference type="AlphaFoldDB" id="A0A0D3EAK6"/>
<keyword evidence="4" id="KW-0238">DNA-binding</keyword>
<feature type="region of interest" description="Disordered" evidence="7">
    <location>
        <begin position="137"/>
        <end position="160"/>
    </location>
</feature>
<evidence type="ECO:0000256" key="3">
    <source>
        <dbReference type="ARBA" id="ARBA00023015"/>
    </source>
</evidence>
<dbReference type="InterPro" id="IPR001005">
    <property type="entry name" value="SANT/Myb"/>
</dbReference>
<dbReference type="STRING" id="109376.A0A0D3EAK6"/>
<dbReference type="GO" id="GO:0005634">
    <property type="term" value="C:nucleus"/>
    <property type="evidence" value="ECO:0007669"/>
    <property type="project" value="UniProtKB-SubCell"/>
</dbReference>
<dbReference type="PANTHER" id="PTHR47998">
    <property type="entry name" value="TRANSCRIPTION FACTOR MYB51-LIKE ISOFORM X1"/>
    <property type="match status" value="1"/>
</dbReference>
<keyword evidence="5" id="KW-0804">Transcription</keyword>
<dbReference type="SUPFAM" id="SSF46689">
    <property type="entry name" value="Homeodomain-like"/>
    <property type="match status" value="1"/>
</dbReference>
<feature type="compositionally biased region" description="Basic residues" evidence="7">
    <location>
        <begin position="137"/>
        <end position="154"/>
    </location>
</feature>
<dbReference type="GO" id="GO:0000976">
    <property type="term" value="F:transcription cis-regulatory region binding"/>
    <property type="evidence" value="ECO:0007669"/>
    <property type="project" value="TreeGrafter"/>
</dbReference>
<evidence type="ECO:0000313" key="9">
    <source>
        <dbReference type="EnsemblPlants" id="Bo9g110930.1"/>
    </source>
</evidence>
<evidence type="ECO:0000256" key="2">
    <source>
        <dbReference type="ARBA" id="ARBA00022473"/>
    </source>
</evidence>
<evidence type="ECO:0000256" key="4">
    <source>
        <dbReference type="ARBA" id="ARBA00023125"/>
    </source>
</evidence>
<keyword evidence="6" id="KW-0539">Nucleus</keyword>
<dbReference type="Proteomes" id="UP000032141">
    <property type="component" value="Chromosome C9"/>
</dbReference>
<dbReference type="eggNOG" id="ENOG502S4DP">
    <property type="taxonomic scope" value="Eukaryota"/>
</dbReference>
<reference evidence="9" key="2">
    <citation type="submission" date="2015-03" db="UniProtKB">
        <authorList>
            <consortium name="EnsemblPlants"/>
        </authorList>
    </citation>
    <scope>IDENTIFICATION</scope>
</reference>
<dbReference type="PANTHER" id="PTHR47998:SF88">
    <property type="entry name" value="TRANSCRIPTION FACTOR TRY"/>
    <property type="match status" value="1"/>
</dbReference>
<dbReference type="SMART" id="SM00717">
    <property type="entry name" value="SANT"/>
    <property type="match status" value="1"/>
</dbReference>
<dbReference type="CDD" id="cd00167">
    <property type="entry name" value="SANT"/>
    <property type="match status" value="1"/>
</dbReference>
<dbReference type="EnsemblPlants" id="Bo9g110930.1">
    <property type="protein sequence ID" value="Bo9g110930.1"/>
    <property type="gene ID" value="Bo9g110930"/>
</dbReference>
<feature type="domain" description="Myb-like" evidence="8">
    <location>
        <begin position="87"/>
        <end position="124"/>
    </location>
</feature>
<dbReference type="Gene3D" id="1.10.10.60">
    <property type="entry name" value="Homeodomain-like"/>
    <property type="match status" value="1"/>
</dbReference>
<keyword evidence="3" id="KW-0805">Transcription regulation</keyword>
<dbReference type="PROSITE" id="PS50090">
    <property type="entry name" value="MYB_LIKE"/>
    <property type="match status" value="1"/>
</dbReference>
<dbReference type="Pfam" id="PF00249">
    <property type="entry name" value="Myb_DNA-binding"/>
    <property type="match status" value="1"/>
</dbReference>
<proteinExistence type="predicted"/>
<dbReference type="GO" id="GO:0010026">
    <property type="term" value="P:trichome differentiation"/>
    <property type="evidence" value="ECO:0007669"/>
    <property type="project" value="UniProtKB-ARBA"/>
</dbReference>
<evidence type="ECO:0000313" key="10">
    <source>
        <dbReference type="Proteomes" id="UP000032141"/>
    </source>
</evidence>